<keyword evidence="2" id="KW-1185">Reference proteome</keyword>
<reference evidence="1 2" key="1">
    <citation type="submission" date="2024-02" db="EMBL/GenBank/DDBJ databases">
        <title>High-quality chromosome-scale genome assembly of Pensacola bahiagrass (Paspalum notatum Flugge var. saurae).</title>
        <authorList>
            <person name="Vega J.M."/>
            <person name="Podio M."/>
            <person name="Orjuela J."/>
            <person name="Siena L.A."/>
            <person name="Pessino S.C."/>
            <person name="Combes M.C."/>
            <person name="Mariac C."/>
            <person name="Albertini E."/>
            <person name="Pupilli F."/>
            <person name="Ortiz J.P.A."/>
            <person name="Leblanc O."/>
        </authorList>
    </citation>
    <scope>NUCLEOTIDE SEQUENCE [LARGE SCALE GENOMIC DNA]</scope>
    <source>
        <strain evidence="1">R1</strain>
        <tissue evidence="1">Leaf</tissue>
    </source>
</reference>
<dbReference type="EMBL" id="CP144753">
    <property type="protein sequence ID" value="WVZ94763.1"/>
    <property type="molecule type" value="Genomic_DNA"/>
</dbReference>
<protein>
    <submittedName>
        <fullName evidence="1">Uncharacterized protein</fullName>
    </submittedName>
</protein>
<sequence>MSDDPCLLAVRHSRGDSDGDAGTGRWPAVEVHRHRGPVFGVDLHVTPSLTRSAGQRGAHPPKDSVSLLTEPEINPTLSARGRSSGAASCICLRVVRATGTTRASISVLLYSTNSPFPSHDDDRSAGHACPVILASLNILFLPGFSLLKKKTGDCGATPPPPPTMSALGSRPVAAGLMVILVSVGVGINSGAGGIGLPLSFPGVLAGGWRHPHSRALPTTTRPQSSRRCSTARVVSYRSRVAISPSWALSWSLLPSLR</sequence>
<dbReference type="AlphaFoldDB" id="A0AAQ3UNU1"/>
<evidence type="ECO:0000313" key="2">
    <source>
        <dbReference type="Proteomes" id="UP001341281"/>
    </source>
</evidence>
<dbReference type="Proteomes" id="UP001341281">
    <property type="component" value="Chromosome 09"/>
</dbReference>
<gene>
    <name evidence="1" type="ORF">U9M48_040622</name>
</gene>
<name>A0AAQ3UNU1_PASNO</name>
<accession>A0AAQ3UNU1</accession>
<evidence type="ECO:0000313" key="1">
    <source>
        <dbReference type="EMBL" id="WVZ94763.1"/>
    </source>
</evidence>
<organism evidence="1 2">
    <name type="scientific">Paspalum notatum var. saurae</name>
    <dbReference type="NCBI Taxonomy" id="547442"/>
    <lineage>
        <taxon>Eukaryota</taxon>
        <taxon>Viridiplantae</taxon>
        <taxon>Streptophyta</taxon>
        <taxon>Embryophyta</taxon>
        <taxon>Tracheophyta</taxon>
        <taxon>Spermatophyta</taxon>
        <taxon>Magnoliopsida</taxon>
        <taxon>Liliopsida</taxon>
        <taxon>Poales</taxon>
        <taxon>Poaceae</taxon>
        <taxon>PACMAD clade</taxon>
        <taxon>Panicoideae</taxon>
        <taxon>Andropogonodae</taxon>
        <taxon>Paspaleae</taxon>
        <taxon>Paspalinae</taxon>
        <taxon>Paspalum</taxon>
    </lineage>
</organism>
<proteinExistence type="predicted"/>